<feature type="chain" id="PRO_5012587951" description="Extracellular membrane protein CFEM domain-containing protein" evidence="2">
    <location>
        <begin position="16"/>
        <end position="230"/>
    </location>
</feature>
<keyword evidence="2" id="KW-0732">Signal</keyword>
<accession>A0A0D2C1C6</accession>
<gene>
    <name evidence="3" type="ORF">PV07_10022</name>
</gene>
<name>A0A0D2C1C6_9EURO</name>
<dbReference type="EMBL" id="KN847045">
    <property type="protein sequence ID" value="KIW24295.1"/>
    <property type="molecule type" value="Genomic_DNA"/>
</dbReference>
<dbReference type="VEuPathDB" id="FungiDB:PV07_10022"/>
<dbReference type="OrthoDB" id="4154769at2759"/>
<dbReference type="HOGENOM" id="CLU_1204654_0_0_1"/>
<keyword evidence="4" id="KW-1185">Reference proteome</keyword>
<feature type="region of interest" description="Disordered" evidence="1">
    <location>
        <begin position="206"/>
        <end position="230"/>
    </location>
</feature>
<dbReference type="AlphaFoldDB" id="A0A0D2C1C6"/>
<dbReference type="RefSeq" id="XP_016244511.1">
    <property type="nucleotide sequence ID" value="XM_016397320.1"/>
</dbReference>
<evidence type="ECO:0008006" key="5">
    <source>
        <dbReference type="Google" id="ProtNLM"/>
    </source>
</evidence>
<evidence type="ECO:0000313" key="4">
    <source>
        <dbReference type="Proteomes" id="UP000054466"/>
    </source>
</evidence>
<evidence type="ECO:0000313" key="3">
    <source>
        <dbReference type="EMBL" id="KIW24295.1"/>
    </source>
</evidence>
<evidence type="ECO:0000256" key="1">
    <source>
        <dbReference type="SAM" id="MobiDB-lite"/>
    </source>
</evidence>
<proteinExistence type="predicted"/>
<evidence type="ECO:0000256" key="2">
    <source>
        <dbReference type="SAM" id="SignalP"/>
    </source>
</evidence>
<dbReference type="Proteomes" id="UP000054466">
    <property type="component" value="Unassembled WGS sequence"/>
</dbReference>
<sequence>MFAILILSWTLPAFAQITDCWSSGSTYVTSLPACSKFASSHSKCFAIGPATVDTPAFKDCICAQKFFNLIVDCESETRVCLESTEEDGAAQQAISNWHAECDTWIDYTVTTPILSAPTVTLAPLAECNAIKTVCKSYGDVTQSCKQSFGFYNNLAAHPKLESCLCKPKLLAMESRCIVDGDTTCKGIPGPAVTNLDLWRECPKTARPTPAQVEARATAAPKYHEKRTWQA</sequence>
<dbReference type="GeneID" id="27349216"/>
<reference evidence="3 4" key="1">
    <citation type="submission" date="2015-01" db="EMBL/GenBank/DDBJ databases">
        <title>The Genome Sequence of Cladophialophora immunda CBS83496.</title>
        <authorList>
            <consortium name="The Broad Institute Genomics Platform"/>
            <person name="Cuomo C."/>
            <person name="de Hoog S."/>
            <person name="Gorbushina A."/>
            <person name="Stielow B."/>
            <person name="Teixiera M."/>
            <person name="Abouelleil A."/>
            <person name="Chapman S.B."/>
            <person name="Priest M."/>
            <person name="Young S.K."/>
            <person name="Wortman J."/>
            <person name="Nusbaum C."/>
            <person name="Birren B."/>
        </authorList>
    </citation>
    <scope>NUCLEOTIDE SEQUENCE [LARGE SCALE GENOMIC DNA]</scope>
    <source>
        <strain evidence="3 4">CBS 83496</strain>
    </source>
</reference>
<feature type="compositionally biased region" description="Basic and acidic residues" evidence="1">
    <location>
        <begin position="221"/>
        <end position="230"/>
    </location>
</feature>
<organism evidence="3 4">
    <name type="scientific">Cladophialophora immunda</name>
    <dbReference type="NCBI Taxonomy" id="569365"/>
    <lineage>
        <taxon>Eukaryota</taxon>
        <taxon>Fungi</taxon>
        <taxon>Dikarya</taxon>
        <taxon>Ascomycota</taxon>
        <taxon>Pezizomycotina</taxon>
        <taxon>Eurotiomycetes</taxon>
        <taxon>Chaetothyriomycetidae</taxon>
        <taxon>Chaetothyriales</taxon>
        <taxon>Herpotrichiellaceae</taxon>
        <taxon>Cladophialophora</taxon>
    </lineage>
</organism>
<feature type="signal peptide" evidence="2">
    <location>
        <begin position="1"/>
        <end position="15"/>
    </location>
</feature>
<protein>
    <recommendedName>
        <fullName evidence="5">Extracellular membrane protein CFEM domain-containing protein</fullName>
    </recommendedName>
</protein>